<dbReference type="EMBL" id="JNAH01000004">
    <property type="protein sequence ID" value="KGF87659.1"/>
    <property type="molecule type" value="Genomic_DNA"/>
</dbReference>
<dbReference type="AlphaFoldDB" id="A0A0A1ZHI5"/>
<accession>A0A0A1ZHI5</accession>
<dbReference type="STRING" id="59925.EU91_0691"/>
<dbReference type="PANTHER" id="PTHR46737:SF2">
    <property type="entry name" value="OS02G0827600 PROTEIN"/>
    <property type="match status" value="1"/>
</dbReference>
<organism evidence="1 2">
    <name type="scientific">Prochlorococcus marinus str. GP2</name>
    <dbReference type="NCBI Taxonomy" id="59925"/>
    <lineage>
        <taxon>Bacteria</taxon>
        <taxon>Bacillati</taxon>
        <taxon>Cyanobacteriota</taxon>
        <taxon>Cyanophyceae</taxon>
        <taxon>Synechococcales</taxon>
        <taxon>Prochlorococcaceae</taxon>
        <taxon>Prochlorococcus</taxon>
    </lineage>
</organism>
<evidence type="ECO:0000313" key="2">
    <source>
        <dbReference type="Proteomes" id="UP000030598"/>
    </source>
</evidence>
<sequence length="147" mass="17150">MNIIFREVDPFNCWIWIRFSESPTQDEKNYLDGVFDSWYVLGRLGGFNSENLQTHEEGSDLSWMSYDNEQKNASLPALMHNLGIMEYQNLWGRCWVDFGTSDSISIDILINSLNEISNNYVKIEELIIGGENNDWAIEEHEDLVFKD</sequence>
<dbReference type="InterPro" id="IPR021920">
    <property type="entry name" value="DUF3531"/>
</dbReference>
<comment type="caution">
    <text evidence="1">The sequence shown here is derived from an EMBL/GenBank/DDBJ whole genome shotgun (WGS) entry which is preliminary data.</text>
</comment>
<dbReference type="Proteomes" id="UP000030598">
    <property type="component" value="Unassembled WGS sequence"/>
</dbReference>
<protein>
    <recommendedName>
        <fullName evidence="3">DUF3531 domain-containing protein</fullName>
    </recommendedName>
</protein>
<dbReference type="RefSeq" id="WP_032524224.1">
    <property type="nucleotide sequence ID" value="NZ_CP138934.1"/>
</dbReference>
<dbReference type="PANTHER" id="PTHR46737">
    <property type="entry name" value="OS02G0827600 PROTEIN"/>
    <property type="match status" value="1"/>
</dbReference>
<name>A0A0A1ZHI5_PROMR</name>
<proteinExistence type="predicted"/>
<evidence type="ECO:0000313" key="1">
    <source>
        <dbReference type="EMBL" id="KGF87659.1"/>
    </source>
</evidence>
<reference evidence="2" key="1">
    <citation type="journal article" date="2014" name="Sci. Data">
        <title>Genomes of diverse isolates of the marine cyanobacterium Prochlorococcus.</title>
        <authorList>
            <person name="Biller S."/>
            <person name="Berube P."/>
            <person name="Thompson J."/>
            <person name="Kelly L."/>
            <person name="Roggensack S."/>
            <person name="Awad L."/>
            <person name="Roache-Johnson K."/>
            <person name="Ding H."/>
            <person name="Giovannoni S.J."/>
            <person name="Moore L.R."/>
            <person name="Chisholm S.W."/>
        </authorList>
    </citation>
    <scope>NUCLEOTIDE SEQUENCE [LARGE SCALE GENOMIC DNA]</scope>
    <source>
        <strain evidence="2">GP2</strain>
    </source>
</reference>
<dbReference type="OrthoDB" id="510886at2"/>
<gene>
    <name evidence="1" type="ORF">EU91_0691</name>
</gene>
<dbReference type="eggNOG" id="ENOG5033TBS">
    <property type="taxonomic scope" value="Bacteria"/>
</dbReference>
<dbReference type="Pfam" id="PF12049">
    <property type="entry name" value="DUF3531"/>
    <property type="match status" value="1"/>
</dbReference>
<evidence type="ECO:0008006" key="3">
    <source>
        <dbReference type="Google" id="ProtNLM"/>
    </source>
</evidence>